<evidence type="ECO:0000313" key="5">
    <source>
        <dbReference type="EMBL" id="BCS05084.1"/>
    </source>
</evidence>
<dbReference type="EMBL" id="BCWF01000024">
    <property type="protein sequence ID" value="GAT28271.1"/>
    <property type="molecule type" value="Genomic_DNA"/>
</dbReference>
<reference evidence="5" key="3">
    <citation type="submission" date="2021-01" db="EMBL/GenBank/DDBJ databases">
        <authorList>
            <consortium name="Aspergillus luchuensis mut. kawachii IFO 4304 genome sequencing consortium"/>
            <person name="Kazuki M."/>
            <person name="Futagami T."/>
        </authorList>
    </citation>
    <scope>NUCLEOTIDE SEQUENCE</scope>
    <source>
        <strain evidence="5">IFO 4308</strain>
    </source>
</reference>
<dbReference type="InterPro" id="IPR036322">
    <property type="entry name" value="WD40_repeat_dom_sf"/>
</dbReference>
<feature type="region of interest" description="Disordered" evidence="4">
    <location>
        <begin position="1"/>
        <end position="47"/>
    </location>
</feature>
<dbReference type="PANTHER" id="PTHR44019">
    <property type="entry name" value="WD REPEAT-CONTAINING PROTEIN 55"/>
    <property type="match status" value="1"/>
</dbReference>
<dbReference type="SMART" id="SM00320">
    <property type="entry name" value="WD40"/>
    <property type="match status" value="3"/>
</dbReference>
<dbReference type="GeneID" id="64966405"/>
<dbReference type="PANTHER" id="PTHR44019:SF8">
    <property type="entry name" value="POC1 CENTRIOLAR PROTEIN HOMOLOG"/>
    <property type="match status" value="1"/>
</dbReference>
<evidence type="ECO:0000256" key="4">
    <source>
        <dbReference type="SAM" id="MobiDB-lite"/>
    </source>
</evidence>
<evidence type="ECO:0000256" key="1">
    <source>
        <dbReference type="ARBA" id="ARBA00022574"/>
    </source>
</evidence>
<name>A0A146FTJ5_ASPKA</name>
<dbReference type="PROSITE" id="PS50082">
    <property type="entry name" value="WD_REPEATS_2"/>
    <property type="match status" value="1"/>
</dbReference>
<organism evidence="6 7">
    <name type="scientific">Aspergillus kawachii</name>
    <name type="common">White koji mold</name>
    <name type="synonym">Aspergillus awamori var. kawachi</name>
    <dbReference type="NCBI Taxonomy" id="1069201"/>
    <lineage>
        <taxon>Eukaryota</taxon>
        <taxon>Fungi</taxon>
        <taxon>Dikarya</taxon>
        <taxon>Ascomycota</taxon>
        <taxon>Pezizomycotina</taxon>
        <taxon>Eurotiomycetes</taxon>
        <taxon>Eurotiomycetidae</taxon>
        <taxon>Eurotiales</taxon>
        <taxon>Aspergillaceae</taxon>
        <taxon>Aspergillus</taxon>
        <taxon>Aspergillus subgen. Circumdati</taxon>
    </lineage>
</organism>
<dbReference type="InterPro" id="IPR001680">
    <property type="entry name" value="WD40_rpt"/>
</dbReference>
<dbReference type="OrthoDB" id="2911645at2759"/>
<reference evidence="7" key="2">
    <citation type="submission" date="2016-02" db="EMBL/GenBank/DDBJ databases">
        <title>Genome sequencing of Aspergillus luchuensis NBRC 4314.</title>
        <authorList>
            <person name="Yamada O."/>
        </authorList>
    </citation>
    <scope>NUCLEOTIDE SEQUENCE [LARGE SCALE GENOMIC DNA]</scope>
    <source>
        <strain evidence="7">RIB 2604</strain>
    </source>
</reference>
<dbReference type="InterPro" id="IPR050505">
    <property type="entry name" value="WDR55/POC1"/>
</dbReference>
<dbReference type="RefSeq" id="XP_041548846.1">
    <property type="nucleotide sequence ID" value="XM_041681955.1"/>
</dbReference>
<keyword evidence="8" id="KW-1185">Reference proteome</keyword>
<feature type="repeat" description="WD" evidence="3">
    <location>
        <begin position="340"/>
        <end position="369"/>
    </location>
</feature>
<dbReference type="SUPFAM" id="SSF50978">
    <property type="entry name" value="WD40 repeat-like"/>
    <property type="match status" value="1"/>
</dbReference>
<dbReference type="Pfam" id="PF00400">
    <property type="entry name" value="WD40"/>
    <property type="match status" value="1"/>
</dbReference>
<dbReference type="Proteomes" id="UP000661280">
    <property type="component" value="Chromosome 8"/>
</dbReference>
<dbReference type="Gene3D" id="2.130.10.10">
    <property type="entry name" value="YVTN repeat-like/Quinoprotein amine dehydrogenase"/>
    <property type="match status" value="2"/>
</dbReference>
<accession>A0A146FTJ5</accession>
<evidence type="ECO:0000313" key="8">
    <source>
        <dbReference type="Proteomes" id="UP000661280"/>
    </source>
</evidence>
<reference evidence="5" key="4">
    <citation type="submission" date="2021-02" db="EMBL/GenBank/DDBJ databases">
        <title>Aspergillus luchuensis mut. kawachii IFO 4304 genome sequence.</title>
        <authorList>
            <person name="Mori K."/>
            <person name="Kadooka C."/>
            <person name="Goto M."/>
            <person name="Futagami T."/>
        </authorList>
    </citation>
    <scope>NUCLEOTIDE SEQUENCE</scope>
    <source>
        <strain evidence="5">IFO 4308</strain>
    </source>
</reference>
<feature type="compositionally biased region" description="Basic residues" evidence="4">
    <location>
        <begin position="1"/>
        <end position="10"/>
    </location>
</feature>
<dbReference type="Proteomes" id="UP000075230">
    <property type="component" value="Unassembled WGS sequence"/>
</dbReference>
<evidence type="ECO:0000313" key="7">
    <source>
        <dbReference type="Proteomes" id="UP000075230"/>
    </source>
</evidence>
<protein>
    <submittedName>
        <fullName evidence="6">Uncharacterized protein</fullName>
    </submittedName>
</protein>
<evidence type="ECO:0000256" key="3">
    <source>
        <dbReference type="PROSITE-ProRule" id="PRU00221"/>
    </source>
</evidence>
<gene>
    <name evidence="5" type="ORF">AKAW2_80885S</name>
    <name evidence="6" type="ORF">RIB2604_02503490</name>
</gene>
<sequence>MPQSRKKRKVSAQDVPHKDPEESTPETRQGRLEPSAPAHRMGQESSNVKVSKSITALALSSDGKLVAIALEKRINTYTRVGRFFELVDESGEEPSNILQLSLAPNATRAGGYILASISDHVKLWYLNNQGKFLDPSDGRKVDISQLSTEAASGITAKLMGAHWCKQNETAILSIQQGFKDTLTKALDIHTSERQTKLEGNTAIFSPDGRFLICFTQAEFGETTKRNPSRIKVWDNVTKQPRYDPLDHSDGILWAGISPDSKLIGAIEMNNTVRIWLADSGICKNSFAFPRNAEAMNGAFSPDSKYIALNFGVICCPSEIQIFDITTGSRTSRWKCPEYNIESIAWSPNGNLLATAGYFGDFSIWDVTNGLERIKQVTDRYGVEDDPDSFLASDIRFCDGGKKLVFEWSGVTTMFYDLVKRETQINIGCAERVRGPVDCSGYLGFEAHIGSTLRLILIRI</sequence>
<keyword evidence="2" id="KW-0677">Repeat</keyword>
<evidence type="ECO:0000256" key="2">
    <source>
        <dbReference type="ARBA" id="ARBA00022737"/>
    </source>
</evidence>
<evidence type="ECO:0000313" key="6">
    <source>
        <dbReference type="EMBL" id="GAT28271.1"/>
    </source>
</evidence>
<reference evidence="6 7" key="1">
    <citation type="journal article" date="2016" name="DNA Res.">
        <title>Genome sequence of Aspergillus luchuensis NBRC 4314.</title>
        <authorList>
            <person name="Yamada O."/>
            <person name="Machida M."/>
            <person name="Hosoyama A."/>
            <person name="Goto M."/>
            <person name="Takahashi T."/>
            <person name="Futagami T."/>
            <person name="Yamagata Y."/>
            <person name="Takeuchi M."/>
            <person name="Kobayashi T."/>
            <person name="Koike H."/>
            <person name="Abe K."/>
            <person name="Asai K."/>
            <person name="Arita M."/>
            <person name="Fujita N."/>
            <person name="Fukuda K."/>
            <person name="Higa K."/>
            <person name="Horikawa H."/>
            <person name="Ishikawa T."/>
            <person name="Jinno K."/>
            <person name="Kato Y."/>
            <person name="Kirimura K."/>
            <person name="Mizutani O."/>
            <person name="Nakasone K."/>
            <person name="Sano M."/>
            <person name="Shiraishi Y."/>
            <person name="Tsukahara M."/>
            <person name="Gomi K."/>
        </authorList>
    </citation>
    <scope>NUCLEOTIDE SEQUENCE [LARGE SCALE GENOMIC DNA]</scope>
    <source>
        <strain evidence="6 7">RIB 2604</strain>
    </source>
</reference>
<dbReference type="EMBL" id="AP024432">
    <property type="protein sequence ID" value="BCS05084.1"/>
    <property type="molecule type" value="Genomic_DNA"/>
</dbReference>
<dbReference type="AlphaFoldDB" id="A0A146FTJ5"/>
<dbReference type="InterPro" id="IPR015943">
    <property type="entry name" value="WD40/YVTN_repeat-like_dom_sf"/>
</dbReference>
<proteinExistence type="predicted"/>
<dbReference type="KEGG" id="aluc:AKAW2_80885S"/>
<keyword evidence="1 3" id="KW-0853">WD repeat</keyword>
<dbReference type="VEuPathDB" id="FungiDB:ASPFODRAFT_57556"/>